<evidence type="ECO:0000256" key="1">
    <source>
        <dbReference type="SAM" id="MobiDB-lite"/>
    </source>
</evidence>
<evidence type="ECO:0000313" key="4">
    <source>
        <dbReference type="Proteomes" id="UP000215127"/>
    </source>
</evidence>
<gene>
    <name evidence="3" type="ORF">ZT3D7_G3788</name>
</gene>
<feature type="compositionally biased region" description="Low complexity" evidence="1">
    <location>
        <begin position="279"/>
        <end position="291"/>
    </location>
</feature>
<reference evidence="3 4" key="1">
    <citation type="submission" date="2016-06" db="EMBL/GenBank/DDBJ databases">
        <authorList>
            <person name="Kjaerup R.B."/>
            <person name="Dalgaard T.S."/>
            <person name="Juul-Madsen H.R."/>
        </authorList>
    </citation>
    <scope>NUCLEOTIDE SEQUENCE [LARGE SCALE GENOMIC DNA]</scope>
</reference>
<feature type="compositionally biased region" description="Low complexity" evidence="1">
    <location>
        <begin position="125"/>
        <end position="141"/>
    </location>
</feature>
<organism evidence="3 4">
    <name type="scientific">Zymoseptoria tritici (strain ST99CH_3D7)</name>
    <dbReference type="NCBI Taxonomy" id="1276538"/>
    <lineage>
        <taxon>Eukaryota</taxon>
        <taxon>Fungi</taxon>
        <taxon>Dikarya</taxon>
        <taxon>Ascomycota</taxon>
        <taxon>Pezizomycotina</taxon>
        <taxon>Dothideomycetes</taxon>
        <taxon>Dothideomycetidae</taxon>
        <taxon>Mycosphaerellales</taxon>
        <taxon>Mycosphaerellaceae</taxon>
        <taxon>Zymoseptoria</taxon>
    </lineage>
</organism>
<dbReference type="EMBL" id="LT853694">
    <property type="protein sequence ID" value="SMQ48638.1"/>
    <property type="molecule type" value="Genomic_DNA"/>
</dbReference>
<feature type="compositionally biased region" description="Low complexity" evidence="1">
    <location>
        <begin position="241"/>
        <end position="257"/>
    </location>
</feature>
<feature type="compositionally biased region" description="Polar residues" evidence="1">
    <location>
        <begin position="1"/>
        <end position="20"/>
    </location>
</feature>
<proteinExistence type="predicted"/>
<protein>
    <submittedName>
        <fullName evidence="3">Uncharacterized protein</fullName>
    </submittedName>
</protein>
<accession>A0A1X7RML0</accession>
<feature type="compositionally biased region" description="Acidic residues" evidence="1">
    <location>
        <begin position="86"/>
        <end position="95"/>
    </location>
</feature>
<dbReference type="AlphaFoldDB" id="A0A1X7RML0"/>
<name>A0A1X7RML0_ZYMT9</name>
<keyword evidence="2" id="KW-1133">Transmembrane helix</keyword>
<feature type="compositionally biased region" description="Acidic residues" evidence="1">
    <location>
        <begin position="267"/>
        <end position="278"/>
    </location>
</feature>
<keyword evidence="2" id="KW-0812">Transmembrane</keyword>
<feature type="region of interest" description="Disordered" evidence="1">
    <location>
        <begin position="240"/>
        <end position="291"/>
    </location>
</feature>
<feature type="compositionally biased region" description="Acidic residues" evidence="1">
    <location>
        <begin position="164"/>
        <end position="174"/>
    </location>
</feature>
<keyword evidence="2" id="KW-0472">Membrane</keyword>
<dbReference type="Proteomes" id="UP000215127">
    <property type="component" value="Chromosome 3"/>
</dbReference>
<sequence length="425" mass="45848">MANTRSANNTPTCKNSSPNSVRCDFTRLHRNATATPICNKRKLEQDTPKPKQRSTPSNKKRRGGGRRGLPTPAQDDGQVDSTNNDETSDESDDDMQPSSSTRYPLRSGGGLPTPHASQQQGGGAQQQEAPPASQPSSPEPAKNAPGGLEPTPEQPTAEPANADADIEDDAEDNIIDARSRTTSPALPGSDDVVNTIEGHAQHVQRNSEGRDASIADPGNPPNSPASTQIVPETPLLAAQRGLSVSSGSPLSSLAPSVHSSQARQDIDLPDDLDHDMDQDSQPASSSIVSSLSNTLALDRESTVFNIHATHHPASPRREARLLRRSRAAITRNLRHSTTIVNRLQARADLNTSELINTQVLLYGAQRELRAADRRARRAGRRQRVRDAVMVGLGAVLGSVGWGVWGWMSGVEMEYVRRRRGEWFGL</sequence>
<keyword evidence="4" id="KW-1185">Reference proteome</keyword>
<feature type="compositionally biased region" description="Low complexity" evidence="1">
    <location>
        <begin position="149"/>
        <end position="163"/>
    </location>
</feature>
<evidence type="ECO:0000256" key="2">
    <source>
        <dbReference type="SAM" id="Phobius"/>
    </source>
</evidence>
<feature type="region of interest" description="Disordered" evidence="1">
    <location>
        <begin position="1"/>
        <end position="228"/>
    </location>
</feature>
<evidence type="ECO:0000313" key="3">
    <source>
        <dbReference type="EMBL" id="SMQ48638.1"/>
    </source>
</evidence>
<feature type="transmembrane region" description="Helical" evidence="2">
    <location>
        <begin position="387"/>
        <end position="407"/>
    </location>
</feature>